<organism evidence="2 3">
    <name type="scientific">Cryphonectria parasitica (strain ATCC 38755 / EP155)</name>
    <dbReference type="NCBI Taxonomy" id="660469"/>
    <lineage>
        <taxon>Eukaryota</taxon>
        <taxon>Fungi</taxon>
        <taxon>Dikarya</taxon>
        <taxon>Ascomycota</taxon>
        <taxon>Pezizomycotina</taxon>
        <taxon>Sordariomycetes</taxon>
        <taxon>Sordariomycetidae</taxon>
        <taxon>Diaporthales</taxon>
        <taxon>Cryphonectriaceae</taxon>
        <taxon>Cryphonectria-Endothia species complex</taxon>
        <taxon>Cryphonectria</taxon>
    </lineage>
</organism>
<dbReference type="RefSeq" id="XP_040773147.1">
    <property type="nucleotide sequence ID" value="XM_040920756.1"/>
</dbReference>
<dbReference type="AlphaFoldDB" id="A0A9P5CKK5"/>
<dbReference type="GeneID" id="63837885"/>
<feature type="region of interest" description="Disordered" evidence="1">
    <location>
        <begin position="201"/>
        <end position="221"/>
    </location>
</feature>
<name>A0A9P5CKK5_CRYP1</name>
<evidence type="ECO:0000313" key="3">
    <source>
        <dbReference type="Proteomes" id="UP000803844"/>
    </source>
</evidence>
<dbReference type="Proteomes" id="UP000803844">
    <property type="component" value="Unassembled WGS sequence"/>
</dbReference>
<dbReference type="EMBL" id="MU032350">
    <property type="protein sequence ID" value="KAF3762168.1"/>
    <property type="molecule type" value="Genomic_DNA"/>
</dbReference>
<sequence length="241" mass="24743">MPEALVALAIDSGLLNMTIDGSPSAVCTVIPRSSPPICSCHFCCCFLYIRRRAHRYTDIATSPAPATDAPKPIPTILPVLRPGGIMSEFSVSLVLGTGRAPANALEAEMLLLVEPAVEAKDVEVAVGRPVDTTRVSLLLVVLVLVSTDCEICGVSAEAIEVVGVEDGVDDEVMASGGVSTVRDNDDVVTEEDDSVVEIGGDCCVEGGDPPPTKEEEEVQSSGLDACGCGTAAASSSNLAAG</sequence>
<evidence type="ECO:0000313" key="2">
    <source>
        <dbReference type="EMBL" id="KAF3762168.1"/>
    </source>
</evidence>
<comment type="caution">
    <text evidence="2">The sequence shown here is derived from an EMBL/GenBank/DDBJ whole genome shotgun (WGS) entry which is preliminary data.</text>
</comment>
<gene>
    <name evidence="2" type="ORF">M406DRAFT_332555</name>
</gene>
<reference evidence="2" key="1">
    <citation type="journal article" date="2020" name="Phytopathology">
        <title>Genome sequence of the chestnut blight fungus Cryphonectria parasitica EP155: A fundamental resource for an archetypical invasive plant pathogen.</title>
        <authorList>
            <person name="Crouch J.A."/>
            <person name="Dawe A."/>
            <person name="Aerts A."/>
            <person name="Barry K."/>
            <person name="Churchill A.C.L."/>
            <person name="Grimwood J."/>
            <person name="Hillman B."/>
            <person name="Milgroom M.G."/>
            <person name="Pangilinan J."/>
            <person name="Smith M."/>
            <person name="Salamov A."/>
            <person name="Schmutz J."/>
            <person name="Yadav J."/>
            <person name="Grigoriev I.V."/>
            <person name="Nuss D."/>
        </authorList>
    </citation>
    <scope>NUCLEOTIDE SEQUENCE</scope>
    <source>
        <strain evidence="2">EP155</strain>
    </source>
</reference>
<accession>A0A9P5CKK5</accession>
<protein>
    <submittedName>
        <fullName evidence="2">Uncharacterized protein</fullName>
    </submittedName>
</protein>
<keyword evidence="3" id="KW-1185">Reference proteome</keyword>
<proteinExistence type="predicted"/>
<evidence type="ECO:0000256" key="1">
    <source>
        <dbReference type="SAM" id="MobiDB-lite"/>
    </source>
</evidence>